<evidence type="ECO:0000313" key="3">
    <source>
        <dbReference type="Proteomes" id="UP000053331"/>
    </source>
</evidence>
<protein>
    <recommendedName>
        <fullName evidence="1">Transposase IS4-like domain-containing protein</fullName>
    </recommendedName>
</protein>
<evidence type="ECO:0000313" key="2">
    <source>
        <dbReference type="EMBL" id="KKF40139.1"/>
    </source>
</evidence>
<dbReference type="RefSeq" id="WP_050022836.1">
    <property type="nucleotide sequence ID" value="NZ_JNFH02000001.1"/>
</dbReference>
<dbReference type="Proteomes" id="UP000053331">
    <property type="component" value="Unassembled WGS sequence"/>
</dbReference>
<dbReference type="EMBL" id="JNFH02000001">
    <property type="protein sequence ID" value="KKF40139.1"/>
    <property type="molecule type" value="Genomic_DNA"/>
</dbReference>
<dbReference type="OrthoDB" id="110773at2157"/>
<dbReference type="GO" id="GO:0006313">
    <property type="term" value="P:DNA transposition"/>
    <property type="evidence" value="ECO:0007669"/>
    <property type="project" value="InterPro"/>
</dbReference>
<keyword evidence="3" id="KW-1185">Reference proteome</keyword>
<dbReference type="AlphaFoldDB" id="A0A0F8D771"/>
<evidence type="ECO:0000259" key="1">
    <source>
        <dbReference type="Pfam" id="PF01609"/>
    </source>
</evidence>
<feature type="domain" description="Transposase IS4-like" evidence="1">
    <location>
        <begin position="18"/>
        <end position="118"/>
    </location>
</feature>
<reference evidence="2 3" key="1">
    <citation type="journal article" date="2015" name="Genome Announc.">
        <title>Draft genome sequence of a Halorubrum H3 strain isolated from the burlinskoye salt lake (Altai Krai, Russia).</title>
        <authorList>
            <person name="Rozanov A.S."/>
            <person name="Bryanskaya A.V."/>
            <person name="Malup T.K."/>
            <person name="Kotenko A.V."/>
            <person name="Peltek S.E."/>
        </authorList>
    </citation>
    <scope>NUCLEOTIDE SEQUENCE [LARGE SCALE GENOMIC DNA]</scope>
    <source>
        <strain evidence="2 3">H3</strain>
    </source>
</reference>
<dbReference type="GO" id="GO:0004803">
    <property type="term" value="F:transposase activity"/>
    <property type="evidence" value="ECO:0007669"/>
    <property type="project" value="InterPro"/>
</dbReference>
<dbReference type="InterPro" id="IPR002559">
    <property type="entry name" value="Transposase_11"/>
</dbReference>
<sequence>MWRGFLPELVTICDPGSQGAIDATFFDRETASRHYQNRSDRHIRTLKTTALVDPDSCAILDIHCSAHWSHDTQTGRRVALPNTEKIESLASDKGYDDQSLRDALRSAGVWPLLRHRLFAAYDHAHNARLDSEL</sequence>
<proteinExistence type="predicted"/>
<organism evidence="2 3">
    <name type="scientific">Halorubrum saccharovorum</name>
    <dbReference type="NCBI Taxonomy" id="2248"/>
    <lineage>
        <taxon>Archaea</taxon>
        <taxon>Methanobacteriati</taxon>
        <taxon>Methanobacteriota</taxon>
        <taxon>Stenosarchaea group</taxon>
        <taxon>Halobacteria</taxon>
        <taxon>Halobacteriales</taxon>
        <taxon>Haloferacaceae</taxon>
        <taxon>Halorubrum</taxon>
    </lineage>
</organism>
<dbReference type="GO" id="GO:0003677">
    <property type="term" value="F:DNA binding"/>
    <property type="evidence" value="ECO:0007669"/>
    <property type="project" value="InterPro"/>
</dbReference>
<comment type="caution">
    <text evidence="2">The sequence shown here is derived from an EMBL/GenBank/DDBJ whole genome shotgun (WGS) entry which is preliminary data.</text>
</comment>
<accession>A0A0F8D771</accession>
<gene>
    <name evidence="2" type="ORF">FK85_23015</name>
</gene>
<dbReference type="Pfam" id="PF01609">
    <property type="entry name" value="DDE_Tnp_1"/>
    <property type="match status" value="1"/>
</dbReference>
<name>A0A0F8D771_9EURY</name>